<dbReference type="InterPro" id="IPR050266">
    <property type="entry name" value="AB_hydrolase_sf"/>
</dbReference>
<sequence>MTDAALHVHRYGDPSEAPLVALHGVTGHGARWRRTAERHLADRYTLAPDLRGHGRSPHEPPWGVEQHVEDVLAVMDAEGLEKADLVGHSYGGMIAVHLARTAPDRVRRLVLLDPAIGLDPAGAAETARGYMAEVSFADAVEARASLVARWAGASEESVNDEVAAHLEHGQDGRTRWRYERAAIVAAYSEMARPHVPPPAGLPTHLVIATLADLVRPEFVVDCRAALGPALTISEIECGHMLYIDRLEETGALLRTWLAP</sequence>
<dbReference type="GO" id="GO:0016787">
    <property type="term" value="F:hydrolase activity"/>
    <property type="evidence" value="ECO:0007669"/>
    <property type="project" value="UniProtKB-KW"/>
</dbReference>
<dbReference type="PANTHER" id="PTHR43798">
    <property type="entry name" value="MONOACYLGLYCEROL LIPASE"/>
    <property type="match status" value="1"/>
</dbReference>
<dbReference type="InterPro" id="IPR000639">
    <property type="entry name" value="Epox_hydrolase-like"/>
</dbReference>
<gene>
    <name evidence="2" type="ORF">ACTIVE_7723</name>
</gene>
<dbReference type="InterPro" id="IPR000073">
    <property type="entry name" value="AB_hydrolase_1"/>
</dbReference>
<organism evidence="2 3">
    <name type="scientific">Actinomadura verrucosospora</name>
    <dbReference type="NCBI Taxonomy" id="46165"/>
    <lineage>
        <taxon>Bacteria</taxon>
        <taxon>Bacillati</taxon>
        <taxon>Actinomycetota</taxon>
        <taxon>Actinomycetes</taxon>
        <taxon>Streptosporangiales</taxon>
        <taxon>Thermomonosporaceae</taxon>
        <taxon>Actinomadura</taxon>
    </lineage>
</organism>
<name>A0A7D3VYL9_ACTVE</name>
<dbReference type="EMBL" id="CP053892">
    <property type="protein sequence ID" value="QKG26070.1"/>
    <property type="molecule type" value="Genomic_DNA"/>
</dbReference>
<dbReference type="SUPFAM" id="SSF53474">
    <property type="entry name" value="alpha/beta-Hydrolases"/>
    <property type="match status" value="1"/>
</dbReference>
<dbReference type="RefSeq" id="WP_173099564.1">
    <property type="nucleotide sequence ID" value="NZ_CP053892.1"/>
</dbReference>
<evidence type="ECO:0000259" key="1">
    <source>
        <dbReference type="Pfam" id="PF00561"/>
    </source>
</evidence>
<evidence type="ECO:0000313" key="2">
    <source>
        <dbReference type="EMBL" id="QKG26070.1"/>
    </source>
</evidence>
<dbReference type="AlphaFoldDB" id="A0A7D3VYL9"/>
<keyword evidence="2" id="KW-0378">Hydrolase</keyword>
<protein>
    <submittedName>
        <fullName evidence="2">Alpha/beta hydrolase</fullName>
    </submittedName>
</protein>
<dbReference type="Pfam" id="PF00561">
    <property type="entry name" value="Abhydrolase_1"/>
    <property type="match status" value="1"/>
</dbReference>
<reference evidence="2 3" key="1">
    <citation type="submission" date="2020-05" db="EMBL/GenBank/DDBJ databases">
        <title>Actinomadura verrucosospora NRRL-B18236 (PFL_A860) Genome sequencing and assembly.</title>
        <authorList>
            <person name="Samborskyy M."/>
        </authorList>
    </citation>
    <scope>NUCLEOTIDE SEQUENCE [LARGE SCALE GENOMIC DNA]</scope>
    <source>
        <strain evidence="2 3">NRRL:B18236</strain>
    </source>
</reference>
<dbReference type="Proteomes" id="UP000501240">
    <property type="component" value="Chromosome"/>
</dbReference>
<accession>A0A7D3VYL9</accession>
<keyword evidence="3" id="KW-1185">Reference proteome</keyword>
<dbReference type="PRINTS" id="PR00412">
    <property type="entry name" value="EPOXHYDRLASE"/>
</dbReference>
<proteinExistence type="predicted"/>
<dbReference type="Gene3D" id="3.40.50.1820">
    <property type="entry name" value="alpha/beta hydrolase"/>
    <property type="match status" value="1"/>
</dbReference>
<dbReference type="InterPro" id="IPR029058">
    <property type="entry name" value="AB_hydrolase_fold"/>
</dbReference>
<dbReference type="PRINTS" id="PR00111">
    <property type="entry name" value="ABHYDROLASE"/>
</dbReference>
<evidence type="ECO:0000313" key="3">
    <source>
        <dbReference type="Proteomes" id="UP000501240"/>
    </source>
</evidence>
<feature type="domain" description="AB hydrolase-1" evidence="1">
    <location>
        <begin position="18"/>
        <end position="133"/>
    </location>
</feature>